<dbReference type="InterPro" id="IPR057325">
    <property type="entry name" value="DeaD_dimer"/>
</dbReference>
<name>A0A1I1GNQ7_9GAMM</name>
<dbReference type="Proteomes" id="UP000199058">
    <property type="component" value="Unassembled WGS sequence"/>
</dbReference>
<dbReference type="CDD" id="cd00268">
    <property type="entry name" value="DEADc"/>
    <property type="match status" value="1"/>
</dbReference>
<dbReference type="InterPro" id="IPR027417">
    <property type="entry name" value="P-loop_NTPase"/>
</dbReference>
<dbReference type="GO" id="GO:0000027">
    <property type="term" value="P:ribosomal large subunit assembly"/>
    <property type="evidence" value="ECO:0007669"/>
    <property type="project" value="UniProtKB-UniRule"/>
</dbReference>
<dbReference type="InterPro" id="IPR000629">
    <property type="entry name" value="RNA-helicase_DEAD-box_CS"/>
</dbReference>
<accession>A0A1I1GNQ7</accession>
<evidence type="ECO:0000256" key="4">
    <source>
        <dbReference type="ARBA" id="ARBA00022801"/>
    </source>
</evidence>
<keyword evidence="2 9" id="KW-0963">Cytoplasm</keyword>
<evidence type="ECO:0000256" key="7">
    <source>
        <dbReference type="ARBA" id="ARBA00022884"/>
    </source>
</evidence>
<evidence type="ECO:0000259" key="12">
    <source>
        <dbReference type="PROSITE" id="PS51194"/>
    </source>
</evidence>
<feature type="compositionally biased region" description="Basic and acidic residues" evidence="10">
    <location>
        <begin position="440"/>
        <end position="456"/>
    </location>
</feature>
<dbReference type="Pfam" id="PF00271">
    <property type="entry name" value="Helicase_C"/>
    <property type="match status" value="1"/>
</dbReference>
<dbReference type="GO" id="GO:0005840">
    <property type="term" value="C:ribosome"/>
    <property type="evidence" value="ECO:0007669"/>
    <property type="project" value="TreeGrafter"/>
</dbReference>
<dbReference type="InterPro" id="IPR034415">
    <property type="entry name" value="CsdA_RRM"/>
</dbReference>
<organism evidence="13 14">
    <name type="scientific">Marinospirillum celere</name>
    <dbReference type="NCBI Taxonomy" id="1122252"/>
    <lineage>
        <taxon>Bacteria</taxon>
        <taxon>Pseudomonadati</taxon>
        <taxon>Pseudomonadota</taxon>
        <taxon>Gammaproteobacteria</taxon>
        <taxon>Oceanospirillales</taxon>
        <taxon>Oceanospirillaceae</taxon>
        <taxon>Marinospirillum</taxon>
    </lineage>
</organism>
<keyword evidence="4 9" id="KW-0378">Hydrolase</keyword>
<dbReference type="GO" id="GO:0005829">
    <property type="term" value="C:cytosol"/>
    <property type="evidence" value="ECO:0007669"/>
    <property type="project" value="TreeGrafter"/>
</dbReference>
<keyword evidence="6 9" id="KW-0067">ATP-binding</keyword>
<evidence type="ECO:0000259" key="11">
    <source>
        <dbReference type="PROSITE" id="PS51192"/>
    </source>
</evidence>
<dbReference type="OrthoDB" id="9808889at2"/>
<comment type="catalytic activity">
    <reaction evidence="8 9">
        <text>ATP + H2O = ADP + phosphate + H(+)</text>
        <dbReference type="Rhea" id="RHEA:13065"/>
        <dbReference type="ChEBI" id="CHEBI:15377"/>
        <dbReference type="ChEBI" id="CHEBI:15378"/>
        <dbReference type="ChEBI" id="CHEBI:30616"/>
        <dbReference type="ChEBI" id="CHEBI:43474"/>
        <dbReference type="ChEBI" id="CHEBI:456216"/>
        <dbReference type="EC" id="3.6.4.13"/>
    </reaction>
</comment>
<dbReference type="GO" id="GO:0003724">
    <property type="term" value="F:RNA helicase activity"/>
    <property type="evidence" value="ECO:0007669"/>
    <property type="project" value="UniProtKB-UniRule"/>
</dbReference>
<dbReference type="PANTHER" id="PTHR47963:SF8">
    <property type="entry name" value="ATP-DEPENDENT RNA HELICASE DEAD"/>
    <property type="match status" value="1"/>
</dbReference>
<evidence type="ECO:0000256" key="1">
    <source>
        <dbReference type="ARBA" id="ARBA00004496"/>
    </source>
</evidence>
<dbReference type="InterPro" id="IPR011545">
    <property type="entry name" value="DEAD/DEAH_box_helicase_dom"/>
</dbReference>
<dbReference type="Pfam" id="PF03880">
    <property type="entry name" value="DbpA"/>
    <property type="match status" value="1"/>
</dbReference>
<dbReference type="PANTHER" id="PTHR47963">
    <property type="entry name" value="DEAD-BOX ATP-DEPENDENT RNA HELICASE 47, MITOCHONDRIAL"/>
    <property type="match status" value="1"/>
</dbReference>
<dbReference type="GO" id="GO:0033592">
    <property type="term" value="F:RNA strand annealing activity"/>
    <property type="evidence" value="ECO:0007669"/>
    <property type="project" value="TreeGrafter"/>
</dbReference>
<evidence type="ECO:0000256" key="9">
    <source>
        <dbReference type="HAMAP-Rule" id="MF_00964"/>
    </source>
</evidence>
<evidence type="ECO:0000256" key="10">
    <source>
        <dbReference type="SAM" id="MobiDB-lite"/>
    </source>
</evidence>
<evidence type="ECO:0000256" key="6">
    <source>
        <dbReference type="ARBA" id="ARBA00022840"/>
    </source>
</evidence>
<dbReference type="GO" id="GO:0005524">
    <property type="term" value="F:ATP binding"/>
    <property type="evidence" value="ECO:0007669"/>
    <property type="project" value="UniProtKB-UniRule"/>
</dbReference>
<feature type="region of interest" description="Disordered" evidence="10">
    <location>
        <begin position="440"/>
        <end position="472"/>
    </location>
</feature>
<reference evidence="13 14" key="1">
    <citation type="submission" date="2016-10" db="EMBL/GenBank/DDBJ databases">
        <authorList>
            <person name="de Groot N.N."/>
        </authorList>
    </citation>
    <scope>NUCLEOTIDE SEQUENCE [LARGE SCALE GENOMIC DNA]</scope>
    <source>
        <strain evidence="13 14">DSM 18438</strain>
    </source>
</reference>
<evidence type="ECO:0000256" key="8">
    <source>
        <dbReference type="ARBA" id="ARBA00047984"/>
    </source>
</evidence>
<keyword evidence="14" id="KW-1185">Reference proteome</keyword>
<dbReference type="Pfam" id="PF00270">
    <property type="entry name" value="DEAD"/>
    <property type="match status" value="1"/>
</dbReference>
<evidence type="ECO:0000256" key="5">
    <source>
        <dbReference type="ARBA" id="ARBA00022806"/>
    </source>
</evidence>
<evidence type="ECO:0000256" key="3">
    <source>
        <dbReference type="ARBA" id="ARBA00022741"/>
    </source>
</evidence>
<protein>
    <recommendedName>
        <fullName evidence="9">ATP-dependent RNA helicase DeaD</fullName>
        <ecNumber evidence="9">3.6.4.13</ecNumber>
    </recommendedName>
    <alternativeName>
        <fullName evidence="9">Cold-shock DEAD box protein A</fullName>
    </alternativeName>
</protein>
<dbReference type="InterPro" id="IPR001650">
    <property type="entry name" value="Helicase_C-like"/>
</dbReference>
<dbReference type="GO" id="GO:0016887">
    <property type="term" value="F:ATP hydrolysis activity"/>
    <property type="evidence" value="ECO:0007669"/>
    <property type="project" value="RHEA"/>
</dbReference>
<proteinExistence type="inferred from homology"/>
<feature type="domain" description="Helicase C-terminal" evidence="12">
    <location>
        <begin position="234"/>
        <end position="378"/>
    </location>
</feature>
<dbReference type="FunFam" id="3.40.50.300:FF:000108">
    <property type="entry name" value="ATP-dependent RNA helicase RhlE"/>
    <property type="match status" value="1"/>
</dbReference>
<dbReference type="STRING" id="1122252.SAMN05660443_1553"/>
<dbReference type="SMART" id="SM00487">
    <property type="entry name" value="DEXDc"/>
    <property type="match status" value="1"/>
</dbReference>
<dbReference type="AlphaFoldDB" id="A0A1I1GNQ7"/>
<dbReference type="SMART" id="SM00490">
    <property type="entry name" value="HELICc"/>
    <property type="match status" value="1"/>
</dbReference>
<dbReference type="InterPro" id="IPR012677">
    <property type="entry name" value="Nucleotide-bd_a/b_plait_sf"/>
</dbReference>
<feature type="domain" description="Helicase ATP-binding" evidence="11">
    <location>
        <begin position="36"/>
        <end position="207"/>
    </location>
</feature>
<dbReference type="CDD" id="cd12499">
    <property type="entry name" value="RRM_EcCsdA_like"/>
    <property type="match status" value="1"/>
</dbReference>
<keyword evidence="9" id="KW-0346">Stress response</keyword>
<comment type="similarity">
    <text evidence="9">Belongs to the DEAD box helicase family. DeaD/CsdA subfamily.</text>
</comment>
<dbReference type="InterPro" id="IPR050547">
    <property type="entry name" value="DEAD_box_RNA_helicases"/>
</dbReference>
<dbReference type="HAMAP" id="MF_00964">
    <property type="entry name" value="DEAD_helicase_DeaD"/>
    <property type="match status" value="1"/>
</dbReference>
<dbReference type="Gene3D" id="3.30.70.330">
    <property type="match status" value="1"/>
</dbReference>
<comment type="subcellular location">
    <subcellularLocation>
        <location evidence="1 9">Cytoplasm</location>
    </subcellularLocation>
</comment>
<dbReference type="EC" id="3.6.4.13" evidence="9"/>
<dbReference type="GO" id="GO:0070417">
    <property type="term" value="P:cellular response to cold"/>
    <property type="evidence" value="ECO:0007669"/>
    <property type="project" value="InterPro"/>
</dbReference>
<evidence type="ECO:0000313" key="13">
    <source>
        <dbReference type="EMBL" id="SFC13397.1"/>
    </source>
</evidence>
<dbReference type="InterPro" id="IPR028618">
    <property type="entry name" value="DEAD_helicase_DeaD"/>
</dbReference>
<dbReference type="PROSITE" id="PS51192">
    <property type="entry name" value="HELICASE_ATP_BIND_1"/>
    <property type="match status" value="1"/>
</dbReference>
<feature type="region of interest" description="Disordered" evidence="10">
    <location>
        <begin position="543"/>
        <end position="567"/>
    </location>
</feature>
<dbReference type="PROSITE" id="PS51194">
    <property type="entry name" value="HELICASE_CTER"/>
    <property type="match status" value="1"/>
</dbReference>
<keyword evidence="3 9" id="KW-0547">Nucleotide-binding</keyword>
<dbReference type="InterPro" id="IPR005580">
    <property type="entry name" value="DbpA/CsdA_RNA-bd_dom"/>
</dbReference>
<dbReference type="FunFam" id="3.30.70.330:FF:000068">
    <property type="entry name" value="ATP-dependent RNA helicase DeaD"/>
    <property type="match status" value="1"/>
</dbReference>
<keyword evidence="5 9" id="KW-0347">Helicase</keyword>
<gene>
    <name evidence="9" type="primary">deaD</name>
    <name evidence="9" type="synonym">csdA</name>
    <name evidence="13" type="ORF">SAMN05660443_1553</name>
</gene>
<dbReference type="Pfam" id="PF25399">
    <property type="entry name" value="DeaD_dimer"/>
    <property type="match status" value="1"/>
</dbReference>
<dbReference type="Gene3D" id="3.40.50.300">
    <property type="entry name" value="P-loop containing nucleotide triphosphate hydrolases"/>
    <property type="match status" value="2"/>
</dbReference>
<comment type="function">
    <text evidence="9">DEAD-box RNA helicase involved in various cellular processes at low temperature, including ribosome biogenesis, mRNA degradation and translation initiation.</text>
</comment>
<dbReference type="InterPro" id="IPR044742">
    <property type="entry name" value="DEAD/DEAH_RhlB"/>
</dbReference>
<evidence type="ECO:0000313" key="14">
    <source>
        <dbReference type="Proteomes" id="UP000199058"/>
    </source>
</evidence>
<evidence type="ECO:0000256" key="2">
    <source>
        <dbReference type="ARBA" id="ARBA00022490"/>
    </source>
</evidence>
<sequence>MSNDASLPAFDELGLPDFLLSSIEYSTPSPIQAQTIPLLLEGHDLLGQAQTGTGKTAAFALPILARLDVQVRLPQVLVLAPTRELAQQVAEAVEKYGAHMKGVKVASLYGGAEYREQIRSLRSGAQIVVGTPGRVMDHMRRGSLDLSELKTLVLDEADEMLRMGFIDDVEWILEQTPAERQVVLFSATMPEAIRRIAQRHLKNPKEIRIAAKARTADTVSQRVWMANGLPKQEALTRILEAEESDGIIIFTRTKAGCGDLAEFLNGRGFKASALHGDMAQAQREQAVEKLKRGQLDILVATDVAARGLDVERISHVINFDPPHDSESYVHRIGRTGRAGRSGEAILFVTPREKRLLFNLERSTGQKIQPMELPKAEVINAKRTDKFKEQVVHAMQARSLEDFQKLVAEIQAETEAEPLQIAAALAKMVQGNTPLFVEDVKPRPIRERAPRRDEGPRAARKGAGRSRDPEAGMKRYRMPIGRAHGVKPANIVGAIANEANISSRNIGRIDIQQDFSTVDLPEGMPKAVFQALSRVRVCGVPLNLTSREGFSGKPGNDDGGRPIRRRSA</sequence>
<dbReference type="SUPFAM" id="SSF52540">
    <property type="entry name" value="P-loop containing nucleoside triphosphate hydrolases"/>
    <property type="match status" value="1"/>
</dbReference>
<dbReference type="PROSITE" id="PS00039">
    <property type="entry name" value="DEAD_ATP_HELICASE"/>
    <property type="match status" value="1"/>
</dbReference>
<dbReference type="GO" id="GO:0006401">
    <property type="term" value="P:RNA catabolic process"/>
    <property type="evidence" value="ECO:0007669"/>
    <property type="project" value="UniProtKB-UniRule"/>
</dbReference>
<dbReference type="CDD" id="cd18787">
    <property type="entry name" value="SF2_C_DEAD"/>
    <property type="match status" value="1"/>
</dbReference>
<dbReference type="InterPro" id="IPR014001">
    <property type="entry name" value="Helicase_ATP-bd"/>
</dbReference>
<keyword evidence="7 9" id="KW-0694">RNA-binding</keyword>
<dbReference type="EMBL" id="FOLH01000003">
    <property type="protein sequence ID" value="SFC13397.1"/>
    <property type="molecule type" value="Genomic_DNA"/>
</dbReference>
<dbReference type="RefSeq" id="WP_091961594.1">
    <property type="nucleotide sequence ID" value="NZ_FOLH01000003.1"/>
</dbReference>